<dbReference type="AlphaFoldDB" id="A0A396GVX1"/>
<protein>
    <submittedName>
        <fullName evidence="1">Uncharacterized protein</fullName>
    </submittedName>
</protein>
<gene>
    <name evidence="1" type="ORF">MtrunA17_Chr7g0228691</name>
</gene>
<comment type="caution">
    <text evidence="1">The sequence shown here is derived from an EMBL/GenBank/DDBJ whole genome shotgun (WGS) entry which is preliminary data.</text>
</comment>
<proteinExistence type="predicted"/>
<organism evidence="1">
    <name type="scientific">Medicago truncatula</name>
    <name type="common">Barrel medic</name>
    <name type="synonym">Medicago tribuloides</name>
    <dbReference type="NCBI Taxonomy" id="3880"/>
    <lineage>
        <taxon>Eukaryota</taxon>
        <taxon>Viridiplantae</taxon>
        <taxon>Streptophyta</taxon>
        <taxon>Embryophyta</taxon>
        <taxon>Tracheophyta</taxon>
        <taxon>Spermatophyta</taxon>
        <taxon>Magnoliopsida</taxon>
        <taxon>eudicotyledons</taxon>
        <taxon>Gunneridae</taxon>
        <taxon>Pentapetalae</taxon>
        <taxon>rosids</taxon>
        <taxon>fabids</taxon>
        <taxon>Fabales</taxon>
        <taxon>Fabaceae</taxon>
        <taxon>Papilionoideae</taxon>
        <taxon>50 kb inversion clade</taxon>
        <taxon>NPAAA clade</taxon>
        <taxon>Hologalegina</taxon>
        <taxon>IRL clade</taxon>
        <taxon>Trifolieae</taxon>
        <taxon>Medicago</taxon>
    </lineage>
</organism>
<dbReference type="Proteomes" id="UP000265566">
    <property type="component" value="Chromosome 7"/>
</dbReference>
<name>A0A396GVX1_MEDTR</name>
<reference evidence="1" key="1">
    <citation type="journal article" date="2018" name="Nat. Plants">
        <title>Whole-genome landscape of Medicago truncatula symbiotic genes.</title>
        <authorList>
            <person name="Pecrix Y."/>
            <person name="Gamas P."/>
            <person name="Carrere S."/>
        </authorList>
    </citation>
    <scope>NUCLEOTIDE SEQUENCE</scope>
    <source>
        <tissue evidence="1">Leaves</tissue>
    </source>
</reference>
<evidence type="ECO:0000313" key="1">
    <source>
        <dbReference type="EMBL" id="RHN45276.1"/>
    </source>
</evidence>
<dbReference type="Gramene" id="rna39521">
    <property type="protein sequence ID" value="RHN45276.1"/>
    <property type="gene ID" value="gene39521"/>
</dbReference>
<accession>A0A396GVX1</accession>
<dbReference type="EMBL" id="PSQE01000007">
    <property type="protein sequence ID" value="RHN45276.1"/>
    <property type="molecule type" value="Genomic_DNA"/>
</dbReference>
<sequence>MCQIHHNQSEKSESITITLKQNLFLSLIHNRIKTEKNSEKEEEHQEHLITKINRSKPDLLRISSNHHKINKSEPDSLKTTANHHINTKTYRIFEQKQHQRRV</sequence>